<evidence type="ECO:0000256" key="8">
    <source>
        <dbReference type="SAM" id="MobiDB-lite"/>
    </source>
</evidence>
<feature type="domain" description="L,D-TPase catalytic" evidence="9">
    <location>
        <begin position="33"/>
        <end position="169"/>
    </location>
</feature>
<organism evidence="10 11">
    <name type="scientific">Rufibacter tibetensis</name>
    <dbReference type="NCBI Taxonomy" id="512763"/>
    <lineage>
        <taxon>Bacteria</taxon>
        <taxon>Pseudomonadati</taxon>
        <taxon>Bacteroidota</taxon>
        <taxon>Cytophagia</taxon>
        <taxon>Cytophagales</taxon>
        <taxon>Hymenobacteraceae</taxon>
        <taxon>Rufibacter</taxon>
    </lineage>
</organism>
<evidence type="ECO:0000256" key="5">
    <source>
        <dbReference type="ARBA" id="ARBA00022984"/>
    </source>
</evidence>
<keyword evidence="4 7" id="KW-0133">Cell shape</keyword>
<dbReference type="GO" id="GO:0009252">
    <property type="term" value="P:peptidoglycan biosynthetic process"/>
    <property type="evidence" value="ECO:0007669"/>
    <property type="project" value="UniProtKB-UniPathway"/>
</dbReference>
<dbReference type="GO" id="GO:0016740">
    <property type="term" value="F:transferase activity"/>
    <property type="evidence" value="ECO:0007669"/>
    <property type="project" value="UniProtKB-KW"/>
</dbReference>
<dbReference type="InterPro" id="IPR005490">
    <property type="entry name" value="LD_TPept_cat_dom"/>
</dbReference>
<reference evidence="10 11" key="1">
    <citation type="submission" date="2015-08" db="EMBL/GenBank/DDBJ databases">
        <title>Complete genome sequence of Rufibacter tibetensis strain 1351t, a radiation-resistant bacterium from tibet plateau.</title>
        <authorList>
            <person name="Dai J."/>
        </authorList>
    </citation>
    <scope>NUCLEOTIDE SEQUENCE [LARGE SCALE GENOMIC DNA]</scope>
    <source>
        <strain evidence="10 11">1351</strain>
    </source>
</reference>
<dbReference type="GO" id="GO:0004180">
    <property type="term" value="F:carboxypeptidase activity"/>
    <property type="evidence" value="ECO:0007669"/>
    <property type="project" value="UniProtKB-ARBA"/>
</dbReference>
<dbReference type="KEGG" id="rti:DC20_19410"/>
<dbReference type="CDD" id="cd16913">
    <property type="entry name" value="YkuD_like"/>
    <property type="match status" value="1"/>
</dbReference>
<dbReference type="Proteomes" id="UP000061382">
    <property type="component" value="Chromosome"/>
</dbReference>
<keyword evidence="5 7" id="KW-0573">Peptidoglycan synthesis</keyword>
<keyword evidence="11" id="KW-1185">Reference proteome</keyword>
<keyword evidence="6 7" id="KW-0961">Cell wall biogenesis/degradation</keyword>
<evidence type="ECO:0000313" key="10">
    <source>
        <dbReference type="EMBL" id="ALJ00754.1"/>
    </source>
</evidence>
<evidence type="ECO:0000256" key="2">
    <source>
        <dbReference type="ARBA" id="ARBA00005992"/>
    </source>
</evidence>
<feature type="active site" description="Proton donor/acceptor" evidence="7">
    <location>
        <position position="123"/>
    </location>
</feature>
<evidence type="ECO:0000256" key="6">
    <source>
        <dbReference type="ARBA" id="ARBA00023316"/>
    </source>
</evidence>
<dbReference type="UniPathway" id="UPA00219"/>
<dbReference type="PANTHER" id="PTHR36699">
    <property type="entry name" value="LD-TRANSPEPTIDASE"/>
    <property type="match status" value="1"/>
</dbReference>
<name>A0A0P0C6V4_9BACT</name>
<evidence type="ECO:0000256" key="1">
    <source>
        <dbReference type="ARBA" id="ARBA00004752"/>
    </source>
</evidence>
<feature type="active site" description="Nucleophile" evidence="7">
    <location>
        <position position="145"/>
    </location>
</feature>
<protein>
    <recommendedName>
        <fullName evidence="9">L,D-TPase catalytic domain-containing protein</fullName>
    </recommendedName>
</protein>
<dbReference type="AlphaFoldDB" id="A0A0P0C6V4"/>
<dbReference type="PANTHER" id="PTHR36699:SF1">
    <property type="entry name" value="L,D-TRANSPEPTIDASE YAFK-RELATED"/>
    <property type="match status" value="1"/>
</dbReference>
<feature type="compositionally biased region" description="Basic and acidic residues" evidence="8">
    <location>
        <begin position="64"/>
        <end position="76"/>
    </location>
</feature>
<feature type="region of interest" description="Disordered" evidence="8">
    <location>
        <begin position="63"/>
        <end position="87"/>
    </location>
</feature>
<gene>
    <name evidence="10" type="ORF">DC20_19410</name>
</gene>
<evidence type="ECO:0000256" key="4">
    <source>
        <dbReference type="ARBA" id="ARBA00022960"/>
    </source>
</evidence>
<dbReference type="Gene3D" id="2.40.440.10">
    <property type="entry name" value="L,D-transpeptidase catalytic domain-like"/>
    <property type="match status" value="1"/>
</dbReference>
<dbReference type="OrthoDB" id="9809748at2"/>
<comment type="similarity">
    <text evidence="2">Belongs to the YkuD family.</text>
</comment>
<dbReference type="EMBL" id="CP012643">
    <property type="protein sequence ID" value="ALJ00754.1"/>
    <property type="molecule type" value="Genomic_DNA"/>
</dbReference>
<comment type="pathway">
    <text evidence="1 7">Cell wall biogenesis; peptidoglycan biosynthesis.</text>
</comment>
<dbReference type="GO" id="GO:0071555">
    <property type="term" value="P:cell wall organization"/>
    <property type="evidence" value="ECO:0007669"/>
    <property type="project" value="UniProtKB-UniRule"/>
</dbReference>
<accession>A0A0P0C6V4</accession>
<evidence type="ECO:0000256" key="7">
    <source>
        <dbReference type="PROSITE-ProRule" id="PRU01373"/>
    </source>
</evidence>
<evidence type="ECO:0000259" key="9">
    <source>
        <dbReference type="PROSITE" id="PS52029"/>
    </source>
</evidence>
<evidence type="ECO:0000256" key="3">
    <source>
        <dbReference type="ARBA" id="ARBA00022679"/>
    </source>
</evidence>
<sequence length="170" mass="18755">MRKTSGLIFLALLAGLVAYYFYPEPKPEGTTIDKLIVLKSERKLLAFSNGKLKKTYTISLGRNPKGDKQYEGDSRTPEGSYTINDKNPNSGYHKNLGVSYPDSEDIRQAKMLGKPAGGAIKIHGLRNGTGFVGKFHRLMDWTQGCMAVTNEEVDELYSSVPLGTPILIEP</sequence>
<dbReference type="SUPFAM" id="SSF141523">
    <property type="entry name" value="L,D-transpeptidase catalytic domain-like"/>
    <property type="match status" value="1"/>
</dbReference>
<evidence type="ECO:0000313" key="11">
    <source>
        <dbReference type="Proteomes" id="UP000061382"/>
    </source>
</evidence>
<feature type="compositionally biased region" description="Polar residues" evidence="8">
    <location>
        <begin position="77"/>
        <end position="87"/>
    </location>
</feature>
<dbReference type="InterPro" id="IPR038063">
    <property type="entry name" value="Transpep_catalytic_dom"/>
</dbReference>
<dbReference type="PATRIC" id="fig|512763.3.peg.4255"/>
<dbReference type="Pfam" id="PF03734">
    <property type="entry name" value="YkuD"/>
    <property type="match status" value="1"/>
</dbReference>
<proteinExistence type="inferred from homology"/>
<dbReference type="GO" id="GO:0008360">
    <property type="term" value="P:regulation of cell shape"/>
    <property type="evidence" value="ECO:0007669"/>
    <property type="project" value="UniProtKB-UniRule"/>
</dbReference>
<dbReference type="PROSITE" id="PS52029">
    <property type="entry name" value="LD_TPASE"/>
    <property type="match status" value="1"/>
</dbReference>
<keyword evidence="3" id="KW-0808">Transferase</keyword>